<keyword evidence="3 9" id="KW-1003">Cell membrane</keyword>
<evidence type="ECO:0000256" key="8">
    <source>
        <dbReference type="ARBA" id="ARBA00023136"/>
    </source>
</evidence>
<dbReference type="NCBIfam" id="NF006215">
    <property type="entry name" value="PRK08343.1-1"/>
    <property type="match status" value="1"/>
</dbReference>
<accession>A0A6B0T021</accession>
<comment type="subunit">
    <text evidence="9">Part of the protein translocation apparatus. Forms a complex with SecF.</text>
</comment>
<evidence type="ECO:0000313" key="11">
    <source>
        <dbReference type="EMBL" id="MXR39999.1"/>
    </source>
</evidence>
<feature type="transmembrane region" description="Helical" evidence="9">
    <location>
        <begin position="367"/>
        <end position="384"/>
    </location>
</feature>
<organism evidence="11 12">
    <name type="scientific">Halobaculum saliterrae</name>
    <dbReference type="NCBI Taxonomy" id="2073113"/>
    <lineage>
        <taxon>Archaea</taxon>
        <taxon>Methanobacteriati</taxon>
        <taxon>Methanobacteriota</taxon>
        <taxon>Stenosarchaea group</taxon>
        <taxon>Halobacteria</taxon>
        <taxon>Halobacteriales</taxon>
        <taxon>Haloferacaceae</taxon>
        <taxon>Halobaculum</taxon>
    </lineage>
</organism>
<keyword evidence="7 9" id="KW-0811">Translocation</keyword>
<evidence type="ECO:0000259" key="10">
    <source>
        <dbReference type="Pfam" id="PF02355"/>
    </source>
</evidence>
<dbReference type="AlphaFoldDB" id="A0A6B0T021"/>
<reference evidence="11 12" key="1">
    <citation type="submission" date="2019-12" db="EMBL/GenBank/DDBJ databases">
        <title>Isolation and characterization of three novel carbon monoxide-oxidizing members of Halobacteria from salione crusts and soils.</title>
        <authorList>
            <person name="Myers M.R."/>
            <person name="King G.M."/>
        </authorList>
    </citation>
    <scope>NUCLEOTIDE SEQUENCE [LARGE SCALE GENOMIC DNA]</scope>
    <source>
        <strain evidence="11 12">WSA2</strain>
    </source>
</reference>
<dbReference type="SUPFAM" id="SSF82866">
    <property type="entry name" value="Multidrug efflux transporter AcrB transmembrane domain"/>
    <property type="match status" value="1"/>
</dbReference>
<evidence type="ECO:0000256" key="9">
    <source>
        <dbReference type="HAMAP-Rule" id="MF_01463"/>
    </source>
</evidence>
<dbReference type="EMBL" id="WUUS01000001">
    <property type="protein sequence ID" value="MXR39999.1"/>
    <property type="molecule type" value="Genomic_DNA"/>
</dbReference>
<comment type="similarity">
    <text evidence="9">Belongs to the SecD/SecF family. SecD subfamily.</text>
</comment>
<keyword evidence="5 9" id="KW-0653">Protein transport</keyword>
<evidence type="ECO:0000313" key="12">
    <source>
        <dbReference type="Proteomes" id="UP000437065"/>
    </source>
</evidence>
<evidence type="ECO:0000256" key="2">
    <source>
        <dbReference type="ARBA" id="ARBA00022448"/>
    </source>
</evidence>
<keyword evidence="2 9" id="KW-0813">Transport</keyword>
<dbReference type="PANTHER" id="PTHR30081">
    <property type="entry name" value="PROTEIN-EXPORT MEMBRANE PROTEIN SEC"/>
    <property type="match status" value="1"/>
</dbReference>
<dbReference type="GO" id="GO:0006605">
    <property type="term" value="P:protein targeting"/>
    <property type="evidence" value="ECO:0007669"/>
    <property type="project" value="UniProtKB-UniRule"/>
</dbReference>
<keyword evidence="4 9" id="KW-0812">Transmembrane</keyword>
<keyword evidence="6 9" id="KW-1133">Transmembrane helix</keyword>
<dbReference type="GO" id="GO:0005886">
    <property type="term" value="C:plasma membrane"/>
    <property type="evidence" value="ECO:0007669"/>
    <property type="project" value="UniProtKB-SubCell"/>
</dbReference>
<name>A0A6B0T021_9EURY</name>
<feature type="transmembrane region" description="Helical" evidence="9">
    <location>
        <begin position="391"/>
        <end position="413"/>
    </location>
</feature>
<evidence type="ECO:0000256" key="4">
    <source>
        <dbReference type="ARBA" id="ARBA00022692"/>
    </source>
</evidence>
<proteinExistence type="inferred from homology"/>
<keyword evidence="12" id="KW-1185">Reference proteome</keyword>
<evidence type="ECO:0000256" key="7">
    <source>
        <dbReference type="ARBA" id="ARBA00023010"/>
    </source>
</evidence>
<dbReference type="Pfam" id="PF02355">
    <property type="entry name" value="SecD_SecF_C"/>
    <property type="match status" value="1"/>
</dbReference>
<feature type="transmembrane region" description="Helical" evidence="9">
    <location>
        <begin position="419"/>
        <end position="441"/>
    </location>
</feature>
<evidence type="ECO:0000256" key="5">
    <source>
        <dbReference type="ARBA" id="ARBA00022927"/>
    </source>
</evidence>
<gene>
    <name evidence="9" type="primary">secD</name>
    <name evidence="11" type="ORF">GRX01_01320</name>
</gene>
<evidence type="ECO:0000256" key="3">
    <source>
        <dbReference type="ARBA" id="ARBA00022475"/>
    </source>
</evidence>
<evidence type="ECO:0000256" key="6">
    <source>
        <dbReference type="ARBA" id="ARBA00022989"/>
    </source>
</evidence>
<feature type="transmembrane region" description="Helical" evidence="9">
    <location>
        <begin position="12"/>
        <end position="32"/>
    </location>
</feature>
<feature type="transmembrane region" description="Helical" evidence="9">
    <location>
        <begin position="462"/>
        <end position="481"/>
    </location>
</feature>
<comment type="caution">
    <text evidence="11">The sequence shown here is derived from an EMBL/GenBank/DDBJ whole genome shotgun (WGS) entry which is preliminary data.</text>
</comment>
<dbReference type="Gene3D" id="1.20.1640.10">
    <property type="entry name" value="Multidrug efflux transporter AcrB transmembrane domain"/>
    <property type="match status" value="1"/>
</dbReference>
<comment type="function">
    <text evidence="9">Involved in protein export.</text>
</comment>
<feature type="domain" description="Protein export membrane protein SecD/SecF C-terminal" evidence="10">
    <location>
        <begin position="352"/>
        <end position="506"/>
    </location>
</feature>
<dbReference type="Gene3D" id="3.30.70.3220">
    <property type="match status" value="1"/>
</dbReference>
<dbReference type="RefSeq" id="WP_159662648.1">
    <property type="nucleotide sequence ID" value="NZ_WUUS01000001.1"/>
</dbReference>
<protein>
    <recommendedName>
        <fullName evidence="9">Protein-export membrane protein SecD</fullName>
    </recommendedName>
</protein>
<evidence type="ECO:0000256" key="1">
    <source>
        <dbReference type="ARBA" id="ARBA00004651"/>
    </source>
</evidence>
<feature type="transmembrane region" description="Helical" evidence="9">
    <location>
        <begin position="493"/>
        <end position="512"/>
    </location>
</feature>
<dbReference type="OrthoDB" id="146638at2157"/>
<sequence length="523" mass="55820">MSAWETIKENWRVVMLVFMLVLSTLFLFAPAFEPSGSQGPAAQESATNLQYGLELSGGSRIRAPLVGVTAEEVQFEGRDTAEVERQVAAELETGDSSDVIARFSTNSSGTVELVTENATQADLRNALDAAGYEYETVRDGVTDETRQQTIEVLESKINAAGLSGGSVRTIGNGDFVLIEVPNDDLSEVRDLVNSRGTVQIAAYHEVQRNNTTEYVNTTVIRQEDFQTVGTAQQGEQGPGPNVPVSVRQSEAERVQRLFVETGVAGQGGTDCTFSQENGPSTTEPCILIIRDGTVVSSFGMNPSLAQSMRNGEWAQDPQFILVTGSFERAQDVSVDLRAGALPAGLALDEGTATSISAAQGDDFKRDSLIIGLLAVLTVAGVVFFRYGDPKVAAPMVVTAFSEVLILLGFAAFIQYPLDLSVIAGFIAVIGTGVDDLVIIADEVMAEGDVNSRRVFQSRFRKAFWVVGAAAATTIVAMAPLASPWLSLGDLQGFAIFTILGVLVGVLITRPAYGDILRALLTDR</sequence>
<dbReference type="HAMAP" id="MF_01463_A">
    <property type="entry name" value="SecD_A"/>
    <property type="match status" value="1"/>
</dbReference>
<dbReference type="PANTHER" id="PTHR30081:SF1">
    <property type="entry name" value="PROTEIN TRANSLOCASE SUBUNIT SECD"/>
    <property type="match status" value="1"/>
</dbReference>
<keyword evidence="8 9" id="KW-0472">Membrane</keyword>
<dbReference type="GO" id="GO:0065002">
    <property type="term" value="P:intracellular protein transmembrane transport"/>
    <property type="evidence" value="ECO:0007669"/>
    <property type="project" value="UniProtKB-UniRule"/>
</dbReference>
<dbReference type="InterPro" id="IPR024912">
    <property type="entry name" value="SecD_arc"/>
</dbReference>
<comment type="subcellular location">
    <subcellularLocation>
        <location evidence="1 9">Cell membrane</location>
        <topology evidence="1 9">Multi-pass membrane protein</topology>
    </subcellularLocation>
</comment>
<dbReference type="InterPro" id="IPR048634">
    <property type="entry name" value="SecD_SecF_C"/>
</dbReference>
<dbReference type="Proteomes" id="UP000437065">
    <property type="component" value="Unassembled WGS sequence"/>
</dbReference>
<dbReference type="InterPro" id="IPR022813">
    <property type="entry name" value="SecD/SecF_arch_bac"/>
</dbReference>